<organism evidence="1 2">
    <name type="scientific">Smallanthus sonchifolius</name>
    <dbReference type="NCBI Taxonomy" id="185202"/>
    <lineage>
        <taxon>Eukaryota</taxon>
        <taxon>Viridiplantae</taxon>
        <taxon>Streptophyta</taxon>
        <taxon>Embryophyta</taxon>
        <taxon>Tracheophyta</taxon>
        <taxon>Spermatophyta</taxon>
        <taxon>Magnoliopsida</taxon>
        <taxon>eudicotyledons</taxon>
        <taxon>Gunneridae</taxon>
        <taxon>Pentapetalae</taxon>
        <taxon>asterids</taxon>
        <taxon>campanulids</taxon>
        <taxon>Asterales</taxon>
        <taxon>Asteraceae</taxon>
        <taxon>Asteroideae</taxon>
        <taxon>Heliantheae alliance</taxon>
        <taxon>Millerieae</taxon>
        <taxon>Smallanthus</taxon>
    </lineage>
</organism>
<name>A0ACB9IYA6_9ASTR</name>
<dbReference type="EMBL" id="CM042023">
    <property type="protein sequence ID" value="KAI3813067.1"/>
    <property type="molecule type" value="Genomic_DNA"/>
</dbReference>
<evidence type="ECO:0000313" key="2">
    <source>
        <dbReference type="Proteomes" id="UP001056120"/>
    </source>
</evidence>
<proteinExistence type="predicted"/>
<keyword evidence="2" id="KW-1185">Reference proteome</keyword>
<evidence type="ECO:0000313" key="1">
    <source>
        <dbReference type="EMBL" id="KAI3813067.1"/>
    </source>
</evidence>
<reference evidence="2" key="1">
    <citation type="journal article" date="2022" name="Mol. Ecol. Resour.">
        <title>The genomes of chicory, endive, great burdock and yacon provide insights into Asteraceae palaeo-polyploidization history and plant inulin production.</title>
        <authorList>
            <person name="Fan W."/>
            <person name="Wang S."/>
            <person name="Wang H."/>
            <person name="Wang A."/>
            <person name="Jiang F."/>
            <person name="Liu H."/>
            <person name="Zhao H."/>
            <person name="Xu D."/>
            <person name="Zhang Y."/>
        </authorList>
    </citation>
    <scope>NUCLEOTIDE SEQUENCE [LARGE SCALE GENOMIC DNA]</scope>
    <source>
        <strain evidence="2">cv. Yunnan</strain>
    </source>
</reference>
<protein>
    <submittedName>
        <fullName evidence="1">Uncharacterized protein</fullName>
    </submittedName>
</protein>
<comment type="caution">
    <text evidence="1">The sequence shown here is derived from an EMBL/GenBank/DDBJ whole genome shotgun (WGS) entry which is preliminary data.</text>
</comment>
<sequence>MGFARRRTALKTVLLPKKRALSPTYTELLPNRHCLLNQLEIGESSRQVRPQEVGPTEPTIPPSTDRSEPHQDPEAQLNESTNEDSDAVMEALDDRLVQLQRVVDLADSALRRLHGRVSVGETRLTAVEHEVIAAEQQNERAD</sequence>
<reference evidence="1 2" key="2">
    <citation type="journal article" date="2022" name="Mol. Ecol. Resour.">
        <title>The genomes of chicory, endive, great burdock and yacon provide insights into Asteraceae paleo-polyploidization history and plant inulin production.</title>
        <authorList>
            <person name="Fan W."/>
            <person name="Wang S."/>
            <person name="Wang H."/>
            <person name="Wang A."/>
            <person name="Jiang F."/>
            <person name="Liu H."/>
            <person name="Zhao H."/>
            <person name="Xu D."/>
            <person name="Zhang Y."/>
        </authorList>
    </citation>
    <scope>NUCLEOTIDE SEQUENCE [LARGE SCALE GENOMIC DNA]</scope>
    <source>
        <strain evidence="2">cv. Yunnan</strain>
        <tissue evidence="1">Leaves</tissue>
    </source>
</reference>
<gene>
    <name evidence="1" type="ORF">L1987_17783</name>
</gene>
<accession>A0ACB9IYA6</accession>
<dbReference type="Proteomes" id="UP001056120">
    <property type="component" value="Linkage Group LG06"/>
</dbReference>